<dbReference type="STRING" id="213810.RUM_08160"/>
<evidence type="ECO:0000313" key="7">
    <source>
        <dbReference type="Proteomes" id="UP000007054"/>
    </source>
</evidence>
<dbReference type="SFLD" id="SFLDS00029">
    <property type="entry name" value="Radical_SAM"/>
    <property type="match status" value="1"/>
</dbReference>
<dbReference type="InterPro" id="IPR007197">
    <property type="entry name" value="rSAM"/>
</dbReference>
<feature type="domain" description="Radical SAM core" evidence="5">
    <location>
        <begin position="15"/>
        <end position="155"/>
    </location>
</feature>
<dbReference type="GO" id="GO:0003824">
    <property type="term" value="F:catalytic activity"/>
    <property type="evidence" value="ECO:0007669"/>
    <property type="project" value="InterPro"/>
</dbReference>
<dbReference type="InterPro" id="IPR023821">
    <property type="entry name" value="rSAM_TatD-assoc"/>
</dbReference>
<dbReference type="GeneID" id="83155597"/>
<dbReference type="AlphaFoldDB" id="D4LBK5"/>
<dbReference type="EMBL" id="FP929052">
    <property type="protein sequence ID" value="CBL17000.1"/>
    <property type="molecule type" value="Genomic_DNA"/>
</dbReference>
<keyword evidence="7" id="KW-1185">Reference proteome</keyword>
<name>D4LBK5_RUMC1</name>
<evidence type="ECO:0000256" key="2">
    <source>
        <dbReference type="ARBA" id="ARBA00022723"/>
    </source>
</evidence>
<dbReference type="GO" id="GO:0046872">
    <property type="term" value="F:metal ion binding"/>
    <property type="evidence" value="ECO:0007669"/>
    <property type="project" value="UniProtKB-KW"/>
</dbReference>
<dbReference type="InterPro" id="IPR023822">
    <property type="entry name" value="rSAM_TatD-assoc_bac"/>
</dbReference>
<dbReference type="NCBIfam" id="TIGR04038">
    <property type="entry name" value="tatD_link_rSAM"/>
    <property type="match status" value="1"/>
</dbReference>
<evidence type="ECO:0000256" key="4">
    <source>
        <dbReference type="ARBA" id="ARBA00023014"/>
    </source>
</evidence>
<dbReference type="RefSeq" id="WP_015557907.1">
    <property type="nucleotide sequence ID" value="NC_021039.1"/>
</dbReference>
<dbReference type="Pfam" id="PF04055">
    <property type="entry name" value="Radical_SAM"/>
    <property type="match status" value="1"/>
</dbReference>
<gene>
    <name evidence="6" type="ordered locus">RUM_08160</name>
</gene>
<dbReference type="KEGG" id="rch:RUM_08160"/>
<keyword evidence="1" id="KW-0949">S-adenosyl-L-methionine</keyword>
<evidence type="ECO:0000256" key="3">
    <source>
        <dbReference type="ARBA" id="ARBA00023004"/>
    </source>
</evidence>
<dbReference type="NCBIfam" id="TIGR04100">
    <property type="entry name" value="rSAM_pair_X"/>
    <property type="match status" value="1"/>
</dbReference>
<evidence type="ECO:0000313" key="6">
    <source>
        <dbReference type="EMBL" id="CBL17000.1"/>
    </source>
</evidence>
<reference evidence="6" key="2">
    <citation type="submission" date="2010-03" db="EMBL/GenBank/DDBJ databases">
        <authorList>
            <person name="Pajon A."/>
        </authorList>
    </citation>
    <scope>NUCLEOTIDE SEQUENCE</scope>
    <source>
        <strain evidence="6">Type strain: 18P13</strain>
    </source>
</reference>
<dbReference type="InterPro" id="IPR013785">
    <property type="entry name" value="Aldolase_TIM"/>
</dbReference>
<reference evidence="6" key="1">
    <citation type="submission" date="2010-03" db="EMBL/GenBank/DDBJ databases">
        <title>The genome sequence of Ruminococcus sp. 18P13.</title>
        <authorList>
            <consortium name="metaHIT consortium -- http://www.metahit.eu/"/>
            <person name="Pajon A."/>
            <person name="Turner K."/>
            <person name="Parkhill J."/>
            <person name="Bernalier A."/>
        </authorList>
    </citation>
    <scope>NUCLEOTIDE SEQUENCE [LARGE SCALE GENOMIC DNA]</scope>
    <source>
        <strain evidence="6">Type strain: 18P13</strain>
    </source>
</reference>
<dbReference type="CDD" id="cd01335">
    <property type="entry name" value="Radical_SAM"/>
    <property type="match status" value="1"/>
</dbReference>
<keyword evidence="4" id="KW-0411">Iron-sulfur</keyword>
<keyword evidence="2" id="KW-0479">Metal-binding</keyword>
<accession>D4LBK5</accession>
<dbReference type="Gene3D" id="3.20.20.70">
    <property type="entry name" value="Aldolase class I"/>
    <property type="match status" value="1"/>
</dbReference>
<dbReference type="SFLD" id="SFLDG01111">
    <property type="entry name" value="Uncharacterised_Radical_SAM_Su"/>
    <property type="match status" value="1"/>
</dbReference>
<dbReference type="HOGENOM" id="CLU_1364481_0_0_9"/>
<dbReference type="PATRIC" id="fig|213810.4.peg.729"/>
<organism evidence="6 7">
    <name type="scientific">Ruminococcus champanellensis (strain DSM 18848 / JCM 17042 / KCTC 15320 / 18P13)</name>
    <dbReference type="NCBI Taxonomy" id="213810"/>
    <lineage>
        <taxon>Bacteria</taxon>
        <taxon>Bacillati</taxon>
        <taxon>Bacillota</taxon>
        <taxon>Clostridia</taxon>
        <taxon>Eubacteriales</taxon>
        <taxon>Oscillospiraceae</taxon>
        <taxon>Ruminococcus</taxon>
    </lineage>
</organism>
<keyword evidence="3" id="KW-0408">Iron</keyword>
<protein>
    <recommendedName>
        <fullName evidence="5">Radical SAM core domain-containing protein</fullName>
    </recommendedName>
</protein>
<proteinExistence type="predicted"/>
<dbReference type="SUPFAM" id="SSF102114">
    <property type="entry name" value="Radical SAM enzymes"/>
    <property type="match status" value="1"/>
</dbReference>
<dbReference type="InterPro" id="IPR058240">
    <property type="entry name" value="rSAM_sf"/>
</dbReference>
<sequence length="200" mass="22363">MAMTIFYPVGQNLYVNLTNQCPCNCTFCIRQNGDGAYGSDSLWLEHTPTFEEVQAACPKDLGKYHEIVFCGYGEPSEALDVLCQTAAYLKQQPGCPPLRINTNGLSDLIHGAPTAHRFQGLIDTVSISLNAGDEQEYNQVTRPKFPEAFQALQRFAVDCKQYVPHVMFTVVDVIPKEQIRLSQELADRLGVPLRVRTYDS</sequence>
<dbReference type="Proteomes" id="UP000007054">
    <property type="component" value="Chromosome"/>
</dbReference>
<evidence type="ECO:0000259" key="5">
    <source>
        <dbReference type="Pfam" id="PF04055"/>
    </source>
</evidence>
<evidence type="ECO:0000256" key="1">
    <source>
        <dbReference type="ARBA" id="ARBA00022691"/>
    </source>
</evidence>
<dbReference type="GO" id="GO:0051536">
    <property type="term" value="F:iron-sulfur cluster binding"/>
    <property type="evidence" value="ECO:0007669"/>
    <property type="project" value="UniProtKB-KW"/>
</dbReference>